<keyword evidence="2" id="KW-1185">Reference proteome</keyword>
<dbReference type="AlphaFoldDB" id="A0A840ENQ7"/>
<proteinExistence type="predicted"/>
<gene>
    <name evidence="1" type="ORF">GGR32_000517</name>
</gene>
<dbReference type="RefSeq" id="WP_183476040.1">
    <property type="nucleotide sequence ID" value="NZ_JACIFO010000002.1"/>
</dbReference>
<accession>A0A840ENQ7</accession>
<evidence type="ECO:0000313" key="2">
    <source>
        <dbReference type="Proteomes" id="UP000553034"/>
    </source>
</evidence>
<sequence>MKKILVTLMVFSAVLTACKNETKTTEAQKEAKSAIANEKEKTQILKGEFLYMADAAVLKGDDFIYGVVLDSMVMKLSKKVAPFKKDDYDMIPVIVRGVIKPNLEEGWDEVLEIKEILNVSKPEETNLIKLEAKQPEK</sequence>
<organism evidence="1 2">
    <name type="scientific">Mesonia hippocampi</name>
    <dbReference type="NCBI Taxonomy" id="1628250"/>
    <lineage>
        <taxon>Bacteria</taxon>
        <taxon>Pseudomonadati</taxon>
        <taxon>Bacteroidota</taxon>
        <taxon>Flavobacteriia</taxon>
        <taxon>Flavobacteriales</taxon>
        <taxon>Flavobacteriaceae</taxon>
        <taxon>Mesonia</taxon>
    </lineage>
</organism>
<name>A0A840ENQ7_9FLAO</name>
<evidence type="ECO:0000313" key="1">
    <source>
        <dbReference type="EMBL" id="MBB4118243.1"/>
    </source>
</evidence>
<dbReference type="Proteomes" id="UP000553034">
    <property type="component" value="Unassembled WGS sequence"/>
</dbReference>
<dbReference type="PROSITE" id="PS51257">
    <property type="entry name" value="PROKAR_LIPOPROTEIN"/>
    <property type="match status" value="1"/>
</dbReference>
<reference evidence="1 2" key="1">
    <citation type="submission" date="2020-08" db="EMBL/GenBank/DDBJ databases">
        <title>Genomic Encyclopedia of Type Strains, Phase IV (KMG-IV): sequencing the most valuable type-strain genomes for metagenomic binning, comparative biology and taxonomic classification.</title>
        <authorList>
            <person name="Goeker M."/>
        </authorList>
    </citation>
    <scope>NUCLEOTIDE SEQUENCE [LARGE SCALE GENOMIC DNA]</scope>
    <source>
        <strain evidence="1 2">DSM 29568</strain>
    </source>
</reference>
<protein>
    <recommendedName>
        <fullName evidence="3">Lipoprotein</fullName>
    </recommendedName>
</protein>
<comment type="caution">
    <text evidence="1">The sequence shown here is derived from an EMBL/GenBank/DDBJ whole genome shotgun (WGS) entry which is preliminary data.</text>
</comment>
<dbReference type="EMBL" id="JACIFO010000002">
    <property type="protein sequence ID" value="MBB4118243.1"/>
    <property type="molecule type" value="Genomic_DNA"/>
</dbReference>
<evidence type="ECO:0008006" key="3">
    <source>
        <dbReference type="Google" id="ProtNLM"/>
    </source>
</evidence>